<comment type="caution">
    <text evidence="3">The sequence shown here is derived from an EMBL/GenBank/DDBJ whole genome shotgun (WGS) entry which is preliminary data.</text>
</comment>
<accession>S7UGX8</accession>
<proteinExistence type="predicted"/>
<keyword evidence="1" id="KW-0472">Membrane</keyword>
<keyword evidence="4" id="KW-1185">Reference proteome</keyword>
<dbReference type="Proteomes" id="UP000014975">
    <property type="component" value="Unassembled WGS sequence"/>
</dbReference>
<protein>
    <submittedName>
        <fullName evidence="3">Na+/H+ antiporter MnhB subunit-related protein</fullName>
    </submittedName>
</protein>
<dbReference type="Pfam" id="PF20501">
    <property type="entry name" value="MbhE"/>
    <property type="match status" value="1"/>
</dbReference>
<gene>
    <name evidence="3" type="ORF">dsat_0530</name>
</gene>
<keyword evidence="1" id="KW-0812">Transmembrane</keyword>
<dbReference type="PATRIC" id="fig|1121439.3.peg.1886"/>
<reference evidence="3 4" key="1">
    <citation type="journal article" date="2013" name="Genome Announc.">
        <title>Draft genome sequences for three mercury-methylating, sulfate-reducing bacteria.</title>
        <authorList>
            <person name="Brown S.D."/>
            <person name="Hurt R.A.Jr."/>
            <person name="Gilmour C.C."/>
            <person name="Elias D.A."/>
        </authorList>
    </citation>
    <scope>NUCLEOTIDE SEQUENCE [LARGE SCALE GENOMIC DNA]</scope>
    <source>
        <strain evidence="3 4">DSM 16529</strain>
    </source>
</reference>
<evidence type="ECO:0000313" key="4">
    <source>
        <dbReference type="Proteomes" id="UP000014975"/>
    </source>
</evidence>
<dbReference type="InterPro" id="IPR046806">
    <property type="entry name" value="MrpA_C/MbhE"/>
</dbReference>
<evidence type="ECO:0000259" key="2">
    <source>
        <dbReference type="Pfam" id="PF20501"/>
    </source>
</evidence>
<organism evidence="3 4">
    <name type="scientific">Alkalidesulfovibrio alkalitolerans DSM 16529</name>
    <dbReference type="NCBI Taxonomy" id="1121439"/>
    <lineage>
        <taxon>Bacteria</taxon>
        <taxon>Pseudomonadati</taxon>
        <taxon>Thermodesulfobacteriota</taxon>
        <taxon>Desulfovibrionia</taxon>
        <taxon>Desulfovibrionales</taxon>
        <taxon>Desulfovibrionaceae</taxon>
        <taxon>Alkalidesulfovibrio</taxon>
    </lineage>
</organism>
<evidence type="ECO:0000256" key="1">
    <source>
        <dbReference type="SAM" id="Phobius"/>
    </source>
</evidence>
<sequence length="98" mass="10560">MKTLQLLVLLALTVVLTAAVVELPPRGDLSAPANKVENSLGKPLAGAYFIQNAYPDAKTPNFVTVILADYRSFDTLGETVVVFAGGLACLYILRRRKP</sequence>
<dbReference type="STRING" id="1121439.dsat_0530"/>
<name>S7UGX8_9BACT</name>
<feature type="transmembrane region" description="Helical" evidence="1">
    <location>
        <begin position="75"/>
        <end position="93"/>
    </location>
</feature>
<dbReference type="RefSeq" id="WP_020887224.1">
    <property type="nucleotide sequence ID" value="NZ_ATHI01000026.1"/>
</dbReference>
<dbReference type="OrthoDB" id="2085045at2"/>
<dbReference type="EMBL" id="ATHI01000026">
    <property type="protein sequence ID" value="EPR33089.1"/>
    <property type="molecule type" value="Genomic_DNA"/>
</dbReference>
<keyword evidence="1" id="KW-1133">Transmembrane helix</keyword>
<dbReference type="eggNOG" id="COG2111">
    <property type="taxonomic scope" value="Bacteria"/>
</dbReference>
<dbReference type="AlphaFoldDB" id="S7UGX8"/>
<feature type="domain" description="MrpA C-terminal/MbhE" evidence="2">
    <location>
        <begin position="46"/>
        <end position="98"/>
    </location>
</feature>
<evidence type="ECO:0000313" key="3">
    <source>
        <dbReference type="EMBL" id="EPR33089.1"/>
    </source>
</evidence>